<feature type="region of interest" description="Disordered" evidence="1">
    <location>
        <begin position="373"/>
        <end position="406"/>
    </location>
</feature>
<name>A0A0A1SP54_9HYPO</name>
<dbReference type="HOGENOM" id="CLU_566424_0_0_1"/>
<gene>
    <name evidence="2" type="ORF">VHEMI02241</name>
</gene>
<dbReference type="STRING" id="1531966.A0A0A1SP54"/>
<feature type="compositionally biased region" description="Acidic residues" evidence="1">
    <location>
        <begin position="374"/>
        <end position="394"/>
    </location>
</feature>
<feature type="region of interest" description="Disordered" evidence="1">
    <location>
        <begin position="32"/>
        <end position="52"/>
    </location>
</feature>
<protein>
    <recommendedName>
        <fullName evidence="4">F-box domain-containing protein</fullName>
    </recommendedName>
</protein>
<keyword evidence="3" id="KW-1185">Reference proteome</keyword>
<evidence type="ECO:0000256" key="1">
    <source>
        <dbReference type="SAM" id="MobiDB-lite"/>
    </source>
</evidence>
<evidence type="ECO:0008006" key="4">
    <source>
        <dbReference type="Google" id="ProtNLM"/>
    </source>
</evidence>
<accession>A0A0A1SP54</accession>
<sequence>MLNSPTMASLLTLPQELLAHIATILYNRTPRTGNEPVVNAPAAPPPDRESVSDLSKTCRQLRSFGQAELFTSITCKDDPIQAIRLIRTLLSRPDLGAKVKEIILSDFDADNYRNSPEAESEWLITPDDEAVLNEALERFDVRSLTDSAGEEVYTGVPLRIEAVKKRKAPRFPWSPEQSGIAALAILLSPNVYNIALHAHNWTIPHFATPLCTFDHLTEITWEPGPDGEGVKIDGSMEWLMDAAPNLKRFYGYIVEDMEGGGSHKGVTNVVMGYSYLDSSCFDLIVSTFPNMTDFTYTADSGPTWGSTTEATPAEIIDALLPLKDKLTSLTLDLNFSPAAQDDDWDEDEVNMSNLSQMTALGYLSVTCMGVIKEESDDEDSESEDEDEDEDEDGNEQSNETKEAKPIKETSHVKFLQSLMAPNLEVLHVLGVPEDFKIMAFADIAAASYPKLKEIGMGYHLSDHKGEGAVLKAYFKERGIIVV</sequence>
<dbReference type="Proteomes" id="UP000039046">
    <property type="component" value="Unassembled WGS sequence"/>
</dbReference>
<dbReference type="OrthoDB" id="4757858at2759"/>
<dbReference type="AlphaFoldDB" id="A0A0A1SP54"/>
<proteinExistence type="predicted"/>
<evidence type="ECO:0000313" key="2">
    <source>
        <dbReference type="EMBL" id="CEJ82158.1"/>
    </source>
</evidence>
<organism evidence="2 3">
    <name type="scientific">[Torrubiella] hemipterigena</name>
    <dbReference type="NCBI Taxonomy" id="1531966"/>
    <lineage>
        <taxon>Eukaryota</taxon>
        <taxon>Fungi</taxon>
        <taxon>Dikarya</taxon>
        <taxon>Ascomycota</taxon>
        <taxon>Pezizomycotina</taxon>
        <taxon>Sordariomycetes</taxon>
        <taxon>Hypocreomycetidae</taxon>
        <taxon>Hypocreales</taxon>
        <taxon>Clavicipitaceae</taxon>
        <taxon>Clavicipitaceae incertae sedis</taxon>
        <taxon>'Torrubiella' clade</taxon>
    </lineage>
</organism>
<reference evidence="2 3" key="1">
    <citation type="journal article" date="2015" name="Genome Announc.">
        <title>Draft Genome Sequence and Gene Annotation of the Entomopathogenic Fungus Verticillium hemipterigenum.</title>
        <authorList>
            <person name="Horn F."/>
            <person name="Habel A."/>
            <person name="Scharf D.H."/>
            <person name="Dworschak J."/>
            <person name="Brakhage A.A."/>
            <person name="Guthke R."/>
            <person name="Hertweck C."/>
            <person name="Linde J."/>
        </authorList>
    </citation>
    <scope>NUCLEOTIDE SEQUENCE [LARGE SCALE GENOMIC DNA]</scope>
</reference>
<evidence type="ECO:0000313" key="3">
    <source>
        <dbReference type="Proteomes" id="UP000039046"/>
    </source>
</evidence>
<dbReference type="EMBL" id="CDHN01000001">
    <property type="protein sequence ID" value="CEJ82158.1"/>
    <property type="molecule type" value="Genomic_DNA"/>
</dbReference>